<gene>
    <name evidence="2" type="ORF">V5N11_017829</name>
</gene>
<name>A0ABD0ZI68_CARAN</name>
<evidence type="ECO:0000313" key="2">
    <source>
        <dbReference type="EMBL" id="KAL1194360.1"/>
    </source>
</evidence>
<dbReference type="EMBL" id="JBANAX010000754">
    <property type="protein sequence ID" value="KAL1194360.1"/>
    <property type="molecule type" value="Genomic_DNA"/>
</dbReference>
<dbReference type="AlphaFoldDB" id="A0ABD0ZI68"/>
<organism evidence="2 3">
    <name type="scientific">Cardamine amara subsp. amara</name>
    <dbReference type="NCBI Taxonomy" id="228776"/>
    <lineage>
        <taxon>Eukaryota</taxon>
        <taxon>Viridiplantae</taxon>
        <taxon>Streptophyta</taxon>
        <taxon>Embryophyta</taxon>
        <taxon>Tracheophyta</taxon>
        <taxon>Spermatophyta</taxon>
        <taxon>Magnoliopsida</taxon>
        <taxon>eudicotyledons</taxon>
        <taxon>Gunneridae</taxon>
        <taxon>Pentapetalae</taxon>
        <taxon>rosids</taxon>
        <taxon>malvids</taxon>
        <taxon>Brassicales</taxon>
        <taxon>Brassicaceae</taxon>
        <taxon>Cardamineae</taxon>
        <taxon>Cardamine</taxon>
    </lineage>
</organism>
<accession>A0ABD0ZI68</accession>
<dbReference type="Proteomes" id="UP001558713">
    <property type="component" value="Unassembled WGS sequence"/>
</dbReference>
<dbReference type="PANTHER" id="PTHR47074:SF53">
    <property type="entry name" value="REVERSE TRANSCRIPTASE-LIKE PROTEIN"/>
    <property type="match status" value="1"/>
</dbReference>
<sequence length="199" mass="22523">MQVWNKATIPLPQQQALKSTAEYMEYFLGLLEKYTIPVVYRQTIPWLLWGIWKKLNAKMYAGTVGDAYILIAQAIEEAEEWKRLNSTETVTASQRLNGIGLGKKWHRLPAGLLNSNVNSSWVNSSRMSGGSWIVRDHIGEVKFHGRDVFLPAQNRIAAELRCILLAMQSLLNLQVIDLEIWSEIGAVIEAINNPCQTQT</sequence>
<dbReference type="PANTHER" id="PTHR47074">
    <property type="entry name" value="BNAC02G40300D PROTEIN"/>
    <property type="match status" value="1"/>
</dbReference>
<comment type="caution">
    <text evidence="2">The sequence shown here is derived from an EMBL/GenBank/DDBJ whole genome shotgun (WGS) entry which is preliminary data.</text>
</comment>
<dbReference type="InterPro" id="IPR052929">
    <property type="entry name" value="RNase_H-like_EbsB-rel"/>
</dbReference>
<proteinExistence type="predicted"/>
<evidence type="ECO:0000313" key="3">
    <source>
        <dbReference type="Proteomes" id="UP001558713"/>
    </source>
</evidence>
<reference evidence="2 3" key="1">
    <citation type="submission" date="2024-04" db="EMBL/GenBank/DDBJ databases">
        <title>Genome assembly C_amara_ONT_v2.</title>
        <authorList>
            <person name="Yant L."/>
            <person name="Moore C."/>
            <person name="Slenker M."/>
        </authorList>
    </citation>
    <scope>NUCLEOTIDE SEQUENCE [LARGE SCALE GENOMIC DNA]</scope>
    <source>
        <tissue evidence="2">Leaf</tissue>
    </source>
</reference>
<dbReference type="Pfam" id="PF13456">
    <property type="entry name" value="RVT_3"/>
    <property type="match status" value="1"/>
</dbReference>
<feature type="domain" description="RNase H type-1" evidence="1">
    <location>
        <begin position="116"/>
        <end position="196"/>
    </location>
</feature>
<protein>
    <recommendedName>
        <fullName evidence="1">RNase H type-1 domain-containing protein</fullName>
    </recommendedName>
</protein>
<evidence type="ECO:0000259" key="1">
    <source>
        <dbReference type="Pfam" id="PF13456"/>
    </source>
</evidence>
<dbReference type="InterPro" id="IPR002156">
    <property type="entry name" value="RNaseH_domain"/>
</dbReference>
<keyword evidence="3" id="KW-1185">Reference proteome</keyword>